<keyword evidence="2 9" id="KW-0479">Metal-binding</keyword>
<dbReference type="PANTHER" id="PTHR37168:SF2">
    <property type="entry name" value="CRISPR-ASSOCIATED EXONUCLEASE CAS4"/>
    <property type="match status" value="1"/>
</dbReference>
<evidence type="ECO:0000256" key="8">
    <source>
        <dbReference type="ARBA" id="ARBA00023211"/>
    </source>
</evidence>
<evidence type="ECO:0000256" key="6">
    <source>
        <dbReference type="ARBA" id="ARBA00023014"/>
    </source>
</evidence>
<dbReference type="HOGENOM" id="CLU_133784_0_0_2"/>
<evidence type="ECO:0000313" key="11">
    <source>
        <dbReference type="EMBL" id="ABC56824.1"/>
    </source>
</evidence>
<dbReference type="EC" id="3.1.12.1" evidence="9"/>
<evidence type="ECO:0000256" key="3">
    <source>
        <dbReference type="ARBA" id="ARBA00022801"/>
    </source>
</evidence>
<dbReference type="NCBIfam" id="TIGR00372">
    <property type="entry name" value="cas4"/>
    <property type="match status" value="1"/>
</dbReference>
<feature type="domain" description="DUF83" evidence="10">
    <location>
        <begin position="7"/>
        <end position="164"/>
    </location>
</feature>
<dbReference type="InterPro" id="IPR011604">
    <property type="entry name" value="PDDEXK-like_dom_sf"/>
</dbReference>
<evidence type="ECO:0000259" key="10">
    <source>
        <dbReference type="Pfam" id="PF01930"/>
    </source>
</evidence>
<keyword evidence="1 9" id="KW-0540">Nuclease</keyword>
<keyword evidence="5 9" id="KW-0408">Iron</keyword>
<protein>
    <recommendedName>
        <fullName evidence="9">CRISPR-associated exonuclease Cas4</fullName>
        <ecNumber evidence="9">3.1.12.1</ecNumber>
    </recommendedName>
</protein>
<keyword evidence="3 9" id="KW-0378">Hydrolase</keyword>
<organism evidence="11 12">
    <name type="scientific">Methanosphaera stadtmanae (strain ATCC 43021 / DSM 3091 / JCM 11832 / MCB-3)</name>
    <dbReference type="NCBI Taxonomy" id="339860"/>
    <lineage>
        <taxon>Archaea</taxon>
        <taxon>Methanobacteriati</taxon>
        <taxon>Methanobacteriota</taxon>
        <taxon>Methanomada group</taxon>
        <taxon>Methanobacteria</taxon>
        <taxon>Methanobacteriales</taxon>
        <taxon>Methanobacteriaceae</taxon>
        <taxon>Methanosphaera</taxon>
    </lineage>
</organism>
<dbReference type="GO" id="GO:0004527">
    <property type="term" value="F:exonuclease activity"/>
    <property type="evidence" value="ECO:0007669"/>
    <property type="project" value="UniProtKB-KW"/>
</dbReference>
<dbReference type="KEGG" id="mst:Msp_0423"/>
<proteinExistence type="inferred from homology"/>
<dbReference type="eggNOG" id="arCOG00794">
    <property type="taxonomic scope" value="Archaea"/>
</dbReference>
<keyword evidence="8 9" id="KW-0464">Manganese</keyword>
<evidence type="ECO:0000256" key="2">
    <source>
        <dbReference type="ARBA" id="ARBA00022723"/>
    </source>
</evidence>
<dbReference type="STRING" id="339860.Msp_0423"/>
<dbReference type="PANTHER" id="PTHR37168">
    <property type="entry name" value="CRISPR-ASSOCIATED EXONUCLEASE CAS4"/>
    <property type="match status" value="1"/>
</dbReference>
<comment type="similarity">
    <text evidence="9">Belongs to the CRISPR-associated exonuclease Cas4 family.</text>
</comment>
<dbReference type="Proteomes" id="UP000001931">
    <property type="component" value="Chromosome"/>
</dbReference>
<name>Q2NH79_METST</name>
<evidence type="ECO:0000256" key="5">
    <source>
        <dbReference type="ARBA" id="ARBA00023004"/>
    </source>
</evidence>
<comment type="cofactor">
    <cofactor evidence="9">
        <name>iron-sulfur cluster</name>
        <dbReference type="ChEBI" id="CHEBI:30408"/>
    </cofactor>
</comment>
<keyword evidence="4 9" id="KW-0269">Exonuclease</keyword>
<sequence length="165" mass="19784">MKDSQITGVMIQYYKICKRELWFYMNQINMNYDNNDIEIGRLIHENSYKREKKEIRVDNLVFDFIQTKDKLTVFEVKKSSKITIGALYQLYYYLYTLKNADIEAKGMLVFPKEKKRESIELTEDIIKEIDDIIKEIKKISNETKPPHEKQKPYCQGCSFRELCLI</sequence>
<accession>Q2NH79</accession>
<dbReference type="Pfam" id="PF01930">
    <property type="entry name" value="Cas_Cas4"/>
    <property type="match status" value="1"/>
</dbReference>
<dbReference type="GO" id="GO:0051607">
    <property type="term" value="P:defense response to virus"/>
    <property type="evidence" value="ECO:0007669"/>
    <property type="project" value="UniProtKB-KW"/>
</dbReference>
<dbReference type="GO" id="GO:0046872">
    <property type="term" value="F:metal ion binding"/>
    <property type="evidence" value="ECO:0007669"/>
    <property type="project" value="UniProtKB-KW"/>
</dbReference>
<evidence type="ECO:0000256" key="1">
    <source>
        <dbReference type="ARBA" id="ARBA00022722"/>
    </source>
</evidence>
<dbReference type="EMBL" id="CP000102">
    <property type="protein sequence ID" value="ABC56824.1"/>
    <property type="molecule type" value="Genomic_DNA"/>
</dbReference>
<keyword evidence="6 9" id="KW-0411">Iron-sulfur</keyword>
<evidence type="ECO:0000256" key="9">
    <source>
        <dbReference type="RuleBase" id="RU365022"/>
    </source>
</evidence>
<evidence type="ECO:0000313" key="12">
    <source>
        <dbReference type="Proteomes" id="UP000001931"/>
    </source>
</evidence>
<dbReference type="Gene3D" id="3.90.320.10">
    <property type="match status" value="1"/>
</dbReference>
<evidence type="ECO:0000256" key="4">
    <source>
        <dbReference type="ARBA" id="ARBA00022839"/>
    </source>
</evidence>
<dbReference type="AlphaFoldDB" id="Q2NH79"/>
<dbReference type="InterPro" id="IPR013343">
    <property type="entry name" value="CRISPR-assoc_prot_Cas4"/>
</dbReference>
<comment type="function">
    <text evidence="9">CRISPR (clustered regularly interspaced short palindromic repeat) is an adaptive immune system that provides protection against mobile genetic elements (viruses, transposable elements and conjugative plasmids). CRISPR clusters contain sequences complementary to antecedent mobile elements and target invading nucleic acids. CRISPR clusters are transcribed and processed into CRISPR RNA (crRNA).</text>
</comment>
<dbReference type="GO" id="GO:0051536">
    <property type="term" value="F:iron-sulfur cluster binding"/>
    <property type="evidence" value="ECO:0007669"/>
    <property type="project" value="UniProtKB-KW"/>
</dbReference>
<dbReference type="InterPro" id="IPR022765">
    <property type="entry name" value="Dna2/Cas4_DUF83"/>
</dbReference>
<evidence type="ECO:0000256" key="7">
    <source>
        <dbReference type="ARBA" id="ARBA00023118"/>
    </source>
</evidence>
<comment type="cofactor">
    <cofactor evidence="9">
        <name>Mg(2+)</name>
        <dbReference type="ChEBI" id="CHEBI:18420"/>
    </cofactor>
    <cofactor evidence="9">
        <name>Mn(2+)</name>
        <dbReference type="ChEBI" id="CHEBI:29035"/>
    </cofactor>
    <text evidence="9">Mg(2+) or Mn(2+) required for ssDNA cleavage activity.</text>
</comment>
<gene>
    <name evidence="11" type="ordered locus">Msp_0423</name>
</gene>
<keyword evidence="12" id="KW-1185">Reference proteome</keyword>
<keyword evidence="7 9" id="KW-0051">Antiviral defense</keyword>
<reference evidence="11 12" key="1">
    <citation type="journal article" date="2006" name="J. Bacteriol.">
        <title>The genome sequence of Methanosphaera stadtmanae reveals why this human intestinal archaeon is restricted to methanol and H2 for methane formation and ATP synthesis.</title>
        <authorList>
            <person name="Fricke W.F."/>
            <person name="Seedorf H."/>
            <person name="Henne A."/>
            <person name="Kruer M."/>
            <person name="Liesegang H."/>
            <person name="Hedderich R."/>
            <person name="Gottschalk G."/>
            <person name="Thauer R.K."/>
        </authorList>
    </citation>
    <scope>NUCLEOTIDE SEQUENCE [LARGE SCALE GENOMIC DNA]</scope>
    <source>
        <strain evidence="12">ATCC 43021 / DSM 3091 / JCM 11832 / MCB-3</strain>
    </source>
</reference>